<dbReference type="Pfam" id="PF01408">
    <property type="entry name" value="GFO_IDH_MocA"/>
    <property type="match status" value="1"/>
</dbReference>
<dbReference type="PANTHER" id="PTHR43249">
    <property type="entry name" value="UDP-N-ACETYL-2-AMINO-2-DEOXY-D-GLUCURONATE OXIDASE"/>
    <property type="match status" value="1"/>
</dbReference>
<dbReference type="SUPFAM" id="SSF51735">
    <property type="entry name" value="NAD(P)-binding Rossmann-fold domains"/>
    <property type="match status" value="1"/>
</dbReference>
<sequence length="354" mass="39070">MNLLKVGLIGVGGIAEGRHIPAIQNLAEKAVITGVSDINVHRAEQIAEKYDIPSVYENYHEMLPHIDAVIISTPNKFHSEIAVAALQAGVHVLCEKPMALSTEECDRMIQASKESGKILSIAYHYRFMKNAQAAKKVMLEGEIGEPLVIRTQGLRRRKVPGWGVFTNKELQGGGSLIDYGCHLLDLSIWLMGNPVPVEVMGSQYNLLSRTPDQVNLWGEFDYKTFEVDDHVTGYIRFENGASLLLETSWSANIKDDVENVSISGEKGGLDVFPFHLNQAKHGMLLNSEASFIPGDENPGNPQAENFVDCCLGLAEQVVKPEEARMVSMLIEAIYKSSLTGSSVKLDYRKEVESQ</sequence>
<dbReference type="Gene3D" id="3.30.360.10">
    <property type="entry name" value="Dihydrodipicolinate Reductase, domain 2"/>
    <property type="match status" value="1"/>
</dbReference>
<evidence type="ECO:0000259" key="2">
    <source>
        <dbReference type="Pfam" id="PF22725"/>
    </source>
</evidence>
<dbReference type="InterPro" id="IPR000683">
    <property type="entry name" value="Gfo/Idh/MocA-like_OxRdtase_N"/>
</dbReference>
<evidence type="ECO:0000313" key="3">
    <source>
        <dbReference type="EMBL" id="MCK6256593.1"/>
    </source>
</evidence>
<accession>A0A9X1X9V4</accession>
<dbReference type="Proteomes" id="UP001139011">
    <property type="component" value="Unassembled WGS sequence"/>
</dbReference>
<evidence type="ECO:0000313" key="4">
    <source>
        <dbReference type="Proteomes" id="UP001139011"/>
    </source>
</evidence>
<dbReference type="InterPro" id="IPR052515">
    <property type="entry name" value="Gfo/Idh/MocA_Oxidoreductase"/>
</dbReference>
<dbReference type="PANTHER" id="PTHR43249:SF1">
    <property type="entry name" value="D-GLUCOSIDE 3-DEHYDROGENASE"/>
    <property type="match status" value="1"/>
</dbReference>
<dbReference type="RefSeq" id="WP_248252241.1">
    <property type="nucleotide sequence ID" value="NZ_JAIWJX010000002.1"/>
</dbReference>
<dbReference type="AlphaFoldDB" id="A0A9X1X9V4"/>
<dbReference type="EMBL" id="JAIWJX010000002">
    <property type="protein sequence ID" value="MCK6256593.1"/>
    <property type="molecule type" value="Genomic_DNA"/>
</dbReference>
<feature type="domain" description="GFO/IDH/MocA-like oxidoreductase" evidence="2">
    <location>
        <begin position="132"/>
        <end position="269"/>
    </location>
</feature>
<organism evidence="3 4">
    <name type="scientific">Fictibacillus marinisediminis</name>
    <dbReference type="NCBI Taxonomy" id="2878389"/>
    <lineage>
        <taxon>Bacteria</taxon>
        <taxon>Bacillati</taxon>
        <taxon>Bacillota</taxon>
        <taxon>Bacilli</taxon>
        <taxon>Bacillales</taxon>
        <taxon>Fictibacillaceae</taxon>
        <taxon>Fictibacillus</taxon>
    </lineage>
</organism>
<dbReference type="Pfam" id="PF22725">
    <property type="entry name" value="GFO_IDH_MocA_C3"/>
    <property type="match status" value="1"/>
</dbReference>
<reference evidence="3" key="1">
    <citation type="submission" date="2021-09" db="EMBL/GenBank/DDBJ databases">
        <title>Genome analysis of Fictibacillus sp. KIGAM418 isolated from marine sediment.</title>
        <authorList>
            <person name="Seo M.-J."/>
            <person name="Cho E.-S."/>
            <person name="Hwang C.Y."/>
        </authorList>
    </citation>
    <scope>NUCLEOTIDE SEQUENCE</scope>
    <source>
        <strain evidence="3">KIGAM418</strain>
    </source>
</reference>
<proteinExistence type="predicted"/>
<comment type="caution">
    <text evidence="3">The sequence shown here is derived from an EMBL/GenBank/DDBJ whole genome shotgun (WGS) entry which is preliminary data.</text>
</comment>
<protein>
    <submittedName>
        <fullName evidence="3">Gfo/Idh/MocA family oxidoreductase</fullName>
    </submittedName>
</protein>
<name>A0A9X1X9V4_9BACL</name>
<dbReference type="GO" id="GO:0000166">
    <property type="term" value="F:nucleotide binding"/>
    <property type="evidence" value="ECO:0007669"/>
    <property type="project" value="InterPro"/>
</dbReference>
<keyword evidence="4" id="KW-1185">Reference proteome</keyword>
<gene>
    <name evidence="3" type="ORF">LCY76_08300</name>
</gene>
<dbReference type="Gene3D" id="3.40.50.720">
    <property type="entry name" value="NAD(P)-binding Rossmann-like Domain"/>
    <property type="match status" value="1"/>
</dbReference>
<dbReference type="InterPro" id="IPR036291">
    <property type="entry name" value="NAD(P)-bd_dom_sf"/>
</dbReference>
<dbReference type="SUPFAM" id="SSF55347">
    <property type="entry name" value="Glyceraldehyde-3-phosphate dehydrogenase-like, C-terminal domain"/>
    <property type="match status" value="1"/>
</dbReference>
<feature type="domain" description="Gfo/Idh/MocA-like oxidoreductase N-terminal" evidence="1">
    <location>
        <begin position="4"/>
        <end position="123"/>
    </location>
</feature>
<dbReference type="InterPro" id="IPR055170">
    <property type="entry name" value="GFO_IDH_MocA-like_dom"/>
</dbReference>
<evidence type="ECO:0000259" key="1">
    <source>
        <dbReference type="Pfam" id="PF01408"/>
    </source>
</evidence>